<feature type="domain" description="C2H2-type" evidence="9">
    <location>
        <begin position="267"/>
        <end position="294"/>
    </location>
</feature>
<feature type="domain" description="C2H2-type" evidence="9">
    <location>
        <begin position="239"/>
        <end position="266"/>
    </location>
</feature>
<feature type="domain" description="C2H2-type" evidence="9">
    <location>
        <begin position="379"/>
        <end position="406"/>
    </location>
</feature>
<keyword evidence="3" id="KW-0677">Repeat</keyword>
<keyword evidence="5" id="KW-0862">Zinc</keyword>
<feature type="domain" description="C2H2-type" evidence="9">
    <location>
        <begin position="211"/>
        <end position="238"/>
    </location>
</feature>
<evidence type="ECO:0000256" key="7">
    <source>
        <dbReference type="PROSITE-ProRule" id="PRU00042"/>
    </source>
</evidence>
<feature type="domain" description="C2H2-type" evidence="9">
    <location>
        <begin position="608"/>
        <end position="630"/>
    </location>
</feature>
<protein>
    <submittedName>
        <fullName evidence="11">Zinc finger protein 91-like</fullName>
    </submittedName>
</protein>
<dbReference type="PROSITE" id="PS50157">
    <property type="entry name" value="ZINC_FINGER_C2H2_2"/>
    <property type="match status" value="17"/>
</dbReference>
<evidence type="ECO:0000256" key="2">
    <source>
        <dbReference type="ARBA" id="ARBA00022723"/>
    </source>
</evidence>
<keyword evidence="4 7" id="KW-0863">Zinc-finger</keyword>
<comment type="subcellular location">
    <subcellularLocation>
        <location evidence="1">Nucleus</location>
    </subcellularLocation>
</comment>
<evidence type="ECO:0000256" key="6">
    <source>
        <dbReference type="ARBA" id="ARBA00023242"/>
    </source>
</evidence>
<keyword evidence="6" id="KW-0539">Nucleus</keyword>
<feature type="domain" description="C2H2-type" evidence="9">
    <location>
        <begin position="351"/>
        <end position="378"/>
    </location>
</feature>
<dbReference type="InterPro" id="IPR036236">
    <property type="entry name" value="Znf_C2H2_sf"/>
</dbReference>
<feature type="domain" description="C2H2-type" evidence="9">
    <location>
        <begin position="125"/>
        <end position="152"/>
    </location>
</feature>
<feature type="domain" description="C2H2-type" evidence="9">
    <location>
        <begin position="323"/>
        <end position="350"/>
    </location>
</feature>
<evidence type="ECO:0000256" key="8">
    <source>
        <dbReference type="SAM" id="MobiDB-lite"/>
    </source>
</evidence>
<dbReference type="PROSITE" id="PS00028">
    <property type="entry name" value="ZINC_FINGER_C2H2_1"/>
    <property type="match status" value="16"/>
</dbReference>
<feature type="compositionally biased region" description="Polar residues" evidence="8">
    <location>
        <begin position="805"/>
        <end position="830"/>
    </location>
</feature>
<gene>
    <name evidence="11" type="primary">LOC102808354</name>
</gene>
<dbReference type="Gene3D" id="3.30.160.60">
    <property type="entry name" value="Classic Zinc Finger"/>
    <property type="match status" value="16"/>
</dbReference>
<name>A0ABM0MLN4_SACKO</name>
<feature type="domain" description="C2H2-type" evidence="9">
    <location>
        <begin position="295"/>
        <end position="322"/>
    </location>
</feature>
<feature type="domain" description="C2H2-type" evidence="9">
    <location>
        <begin position="153"/>
        <end position="180"/>
    </location>
</feature>
<feature type="compositionally biased region" description="Basic and acidic residues" evidence="8">
    <location>
        <begin position="530"/>
        <end position="546"/>
    </location>
</feature>
<evidence type="ECO:0000313" key="10">
    <source>
        <dbReference type="Proteomes" id="UP000694865"/>
    </source>
</evidence>
<evidence type="ECO:0000256" key="5">
    <source>
        <dbReference type="ARBA" id="ARBA00022833"/>
    </source>
</evidence>
<dbReference type="Pfam" id="PF00096">
    <property type="entry name" value="zf-C2H2"/>
    <property type="match status" value="5"/>
</dbReference>
<feature type="domain" description="C2H2-type" evidence="9">
    <location>
        <begin position="407"/>
        <end position="434"/>
    </location>
</feature>
<organism evidence="10 11">
    <name type="scientific">Saccoglossus kowalevskii</name>
    <name type="common">Acorn worm</name>
    <dbReference type="NCBI Taxonomy" id="10224"/>
    <lineage>
        <taxon>Eukaryota</taxon>
        <taxon>Metazoa</taxon>
        <taxon>Hemichordata</taxon>
        <taxon>Enteropneusta</taxon>
        <taxon>Harrimaniidae</taxon>
        <taxon>Saccoglossus</taxon>
    </lineage>
</organism>
<evidence type="ECO:0000313" key="11">
    <source>
        <dbReference type="RefSeq" id="XP_006820925.1"/>
    </source>
</evidence>
<evidence type="ECO:0000259" key="9">
    <source>
        <dbReference type="PROSITE" id="PS50157"/>
    </source>
</evidence>
<dbReference type="GeneID" id="102808354"/>
<dbReference type="InterPro" id="IPR013087">
    <property type="entry name" value="Znf_C2H2_type"/>
</dbReference>
<dbReference type="Proteomes" id="UP000694865">
    <property type="component" value="Unplaced"/>
</dbReference>
<reference evidence="11" key="1">
    <citation type="submission" date="2025-08" db="UniProtKB">
        <authorList>
            <consortium name="RefSeq"/>
        </authorList>
    </citation>
    <scope>IDENTIFICATION</scope>
    <source>
        <tissue evidence="11">Testes</tissue>
    </source>
</reference>
<dbReference type="PANTHER" id="PTHR24376">
    <property type="entry name" value="ZINC FINGER PROTEIN"/>
    <property type="match status" value="1"/>
</dbReference>
<feature type="domain" description="C2H2-type" evidence="9">
    <location>
        <begin position="42"/>
        <end position="69"/>
    </location>
</feature>
<evidence type="ECO:0000256" key="3">
    <source>
        <dbReference type="ARBA" id="ARBA00022737"/>
    </source>
</evidence>
<feature type="domain" description="C2H2-type" evidence="9">
    <location>
        <begin position="464"/>
        <end position="486"/>
    </location>
</feature>
<accession>A0ABM0MLN4</accession>
<dbReference type="SUPFAM" id="SSF57667">
    <property type="entry name" value="beta-beta-alpha zinc fingers"/>
    <property type="match status" value="11"/>
</dbReference>
<feature type="region of interest" description="Disordered" evidence="8">
    <location>
        <begin position="498"/>
        <end position="546"/>
    </location>
</feature>
<dbReference type="SMART" id="SM00355">
    <property type="entry name" value="ZnF_C2H2"/>
    <property type="match status" value="22"/>
</dbReference>
<dbReference type="RefSeq" id="XP_006820925.1">
    <property type="nucleotide sequence ID" value="XM_006820862.1"/>
</dbReference>
<keyword evidence="2" id="KW-0479">Metal-binding</keyword>
<feature type="domain" description="C2H2-type" evidence="9">
    <location>
        <begin position="554"/>
        <end position="576"/>
    </location>
</feature>
<evidence type="ECO:0000256" key="4">
    <source>
        <dbReference type="ARBA" id="ARBA00022771"/>
    </source>
</evidence>
<sequence length="1073" mass="123325">MDKKKGQRSKKGKLHKCPTCGKRFNSEALKLHQKSHLGDQRHKCYKCEKTFKLRHELKKHEAGHIPKKPFRCDICFSGFSEKSALTEHHKWYDADIPRECTICGKCTFSKALHKHMRVHSEERKFVCDVCGFRFEQKVMLTVHKRRHSEIKRYACDECPKRFVQRTEMVVHKRTHSKNKMFKCKNCHKSYTSRSYQKEHEKECVNGVLNRYPCHICGKQLRHKNYLKVHLYKHTGEKKHQCETCGKKFFEKTVLKQHKRIHTKEKPYKCDVCDMRFGWQCAKKSHMTTHTGEKPHKCTICDRRFSHVMQLKSHQRVHSDERPYTCKTCGMKFKCRNALGVHMRIHTGEKRYKCNICGKAFTQTSTLKKHSKSHVGDNLHKCDTCGIGFKQFKSLREHWPVHSEGKPYICVVCREAFAQESSLKEHKKIHVGERRFSCSHCGRKFVEKCNMMRHEKLHLAERPKFTCHICGCSYTRKYVLKDHLTEHLENPYEIKKQTAVVKQDNAKKRDKNKTANHNKKKNAKKKKSSTKTHEKESNNLNEKTKPSGDGLKKYVRCGMCGMKFSRKDACNEHEKMHRKALTCTLCNKKFSLVSTYKMHQKFHADKKRHKCDTCGKLFFLKQTLKHHQKTHVEKIVPTGSRGEEFLKNSSKKKCSQNELDNNQTGSPTNCEKGVAACDRVETNLSDEMDVSSVEDREAACLQQDVTNRTQVSEAEDVHNVEQMENNDRVTYPTLFRALTSNNEKDSLPQSALSDEIDNDINVSDSPADEEDVCLPQNNTDLEPADEEDVCLPQNNTDLEPADEDTSQNQDESAGHNRTVSETGGRSATSKPNVLPRFRKEAVLGGRSLSELAAAWARFQASKPNTGGNVPSKSRQNKTRAALTGEQSVSSRNVLLKLVQKHGLASAVVIDIPRCDNYLSSVPKTETNEPSREADDGLRSGMHVRYTPLNQEESEMNEQTTDEIKIEDEILPSTSGANLIDQDVTQTVPIETDINNATNNENNIHQNSQSQKKSYNCGPCHIKYENTMLYIMHLGFHGAQGLFQCSVCQQICKDSVEFNVHIRSHPLSCDKIELE</sequence>
<proteinExistence type="predicted"/>
<evidence type="ECO:0000256" key="1">
    <source>
        <dbReference type="ARBA" id="ARBA00004123"/>
    </source>
</evidence>
<feature type="domain" description="C2H2-type" evidence="9">
    <location>
        <begin position="580"/>
        <end position="607"/>
    </location>
</feature>
<feature type="domain" description="C2H2-type" evidence="9">
    <location>
        <begin position="70"/>
        <end position="97"/>
    </location>
</feature>
<feature type="domain" description="C2H2-type" evidence="9">
    <location>
        <begin position="435"/>
        <end position="462"/>
    </location>
</feature>
<dbReference type="PANTHER" id="PTHR24376:SF235">
    <property type="entry name" value="C2H2-TYPE DOMAIN-CONTAINING PROTEIN"/>
    <property type="match status" value="1"/>
</dbReference>
<feature type="compositionally biased region" description="Basic residues" evidence="8">
    <location>
        <begin position="507"/>
        <end position="529"/>
    </location>
</feature>
<feature type="region of interest" description="Disordered" evidence="8">
    <location>
        <begin position="739"/>
        <end position="830"/>
    </location>
</feature>
<keyword evidence="10" id="KW-1185">Reference proteome</keyword>